<evidence type="ECO:0000256" key="8">
    <source>
        <dbReference type="RuleBase" id="RU004005"/>
    </source>
</evidence>
<keyword evidence="5 7" id="KW-0687">Ribonucleoprotein</keyword>
<organism evidence="12 13">
    <name type="scientific">Candidatus Falkowbacteria bacterium GW2011_GWE1_38_31</name>
    <dbReference type="NCBI Taxonomy" id="1618638"/>
    <lineage>
        <taxon>Bacteria</taxon>
        <taxon>Candidatus Falkowiibacteriota</taxon>
    </lineage>
</organism>
<evidence type="ECO:0000256" key="10">
    <source>
        <dbReference type="RuleBase" id="RU004008"/>
    </source>
</evidence>
<dbReference type="CDD" id="cd00336">
    <property type="entry name" value="Ribosomal_L22"/>
    <property type="match status" value="1"/>
</dbReference>
<dbReference type="InterPro" id="IPR001063">
    <property type="entry name" value="Ribosomal_uL22"/>
</dbReference>
<dbReference type="InterPro" id="IPR036394">
    <property type="entry name" value="Ribosomal_uL22_sf"/>
</dbReference>
<evidence type="ECO:0000256" key="7">
    <source>
        <dbReference type="HAMAP-Rule" id="MF_01331"/>
    </source>
</evidence>
<feature type="compositionally biased region" description="Basic and acidic residues" evidence="11">
    <location>
        <begin position="162"/>
        <end position="177"/>
    </location>
</feature>
<dbReference type="InterPro" id="IPR047867">
    <property type="entry name" value="Ribosomal_uL22_bac/org-type"/>
</dbReference>
<gene>
    <name evidence="7" type="primary">rplV</name>
    <name evidence="12" type="ORF">US91_C0007G0048</name>
</gene>
<name>A0A0G0JR30_9BACT</name>
<evidence type="ECO:0000313" key="12">
    <source>
        <dbReference type="EMBL" id="KKQ70038.1"/>
    </source>
</evidence>
<comment type="caution">
    <text evidence="12">The sequence shown here is derived from an EMBL/GenBank/DDBJ whole genome shotgun (WGS) entry which is preliminary data.</text>
</comment>
<dbReference type="InterPro" id="IPR005727">
    <property type="entry name" value="Ribosomal_uL22_bac/chlpt-type"/>
</dbReference>
<dbReference type="GO" id="GO:0022625">
    <property type="term" value="C:cytosolic large ribosomal subunit"/>
    <property type="evidence" value="ECO:0007669"/>
    <property type="project" value="TreeGrafter"/>
</dbReference>
<protein>
    <recommendedName>
        <fullName evidence="6 7">Large ribosomal subunit protein uL22</fullName>
    </recommendedName>
</protein>
<dbReference type="GO" id="GO:0019843">
    <property type="term" value="F:rRNA binding"/>
    <property type="evidence" value="ECO:0007669"/>
    <property type="project" value="UniProtKB-UniRule"/>
</dbReference>
<dbReference type="Gene3D" id="3.90.470.10">
    <property type="entry name" value="Ribosomal protein L22/L17"/>
    <property type="match status" value="1"/>
</dbReference>
<evidence type="ECO:0000256" key="6">
    <source>
        <dbReference type="ARBA" id="ARBA00035207"/>
    </source>
</evidence>
<comment type="subunit">
    <text evidence="7 9">Part of the 50S ribosomal subunit.</text>
</comment>
<dbReference type="HAMAP" id="MF_01331_B">
    <property type="entry name" value="Ribosomal_uL22_B"/>
    <property type="match status" value="1"/>
</dbReference>
<sequence>MEVKASAKTIKIAPRKTRLLAGLIRGLTAEKAGDQLRFSGKKAASPMIKLLNSAVANAENNFELKKDNLFVREIRVDEGVTMKRWAPKARGRATPLRKRTSHIHITLGELVDSGKVAGKKGKIEAPIKLDARVKEAEGVKITPKKDTAKETIKKEGETKKIIDPRGEGRGKNTKIEGKGFASRIFRRKSG</sequence>
<evidence type="ECO:0000256" key="1">
    <source>
        <dbReference type="ARBA" id="ARBA00009451"/>
    </source>
</evidence>
<dbReference type="PANTHER" id="PTHR13501">
    <property type="entry name" value="CHLOROPLAST 50S RIBOSOMAL PROTEIN L22-RELATED"/>
    <property type="match status" value="1"/>
</dbReference>
<comment type="function">
    <text evidence="7 10">This protein binds specifically to 23S rRNA; its binding is stimulated by other ribosomal proteins, e.g., L4, L17, and L20. It is important during the early stages of 50S assembly. It makes multiple contacts with different domains of the 23S rRNA in the assembled 50S subunit and ribosome.</text>
</comment>
<evidence type="ECO:0000256" key="11">
    <source>
        <dbReference type="SAM" id="MobiDB-lite"/>
    </source>
</evidence>
<dbReference type="NCBIfam" id="TIGR01044">
    <property type="entry name" value="rplV_bact"/>
    <property type="match status" value="1"/>
</dbReference>
<evidence type="ECO:0000256" key="9">
    <source>
        <dbReference type="RuleBase" id="RU004006"/>
    </source>
</evidence>
<evidence type="ECO:0000256" key="3">
    <source>
        <dbReference type="ARBA" id="ARBA00022884"/>
    </source>
</evidence>
<dbReference type="Proteomes" id="UP000034022">
    <property type="component" value="Unassembled WGS sequence"/>
</dbReference>
<reference evidence="12 13" key="1">
    <citation type="journal article" date="2015" name="Nature">
        <title>rRNA introns, odd ribosomes, and small enigmatic genomes across a large radiation of phyla.</title>
        <authorList>
            <person name="Brown C.T."/>
            <person name="Hug L.A."/>
            <person name="Thomas B.C."/>
            <person name="Sharon I."/>
            <person name="Castelle C.J."/>
            <person name="Singh A."/>
            <person name="Wilkins M.J."/>
            <person name="Williams K.H."/>
            <person name="Banfield J.F."/>
        </authorList>
    </citation>
    <scope>NUCLEOTIDE SEQUENCE [LARGE SCALE GENOMIC DNA]</scope>
</reference>
<evidence type="ECO:0000256" key="2">
    <source>
        <dbReference type="ARBA" id="ARBA00022730"/>
    </source>
</evidence>
<evidence type="ECO:0000313" key="13">
    <source>
        <dbReference type="Proteomes" id="UP000034022"/>
    </source>
</evidence>
<dbReference type="GO" id="GO:0006412">
    <property type="term" value="P:translation"/>
    <property type="evidence" value="ECO:0007669"/>
    <property type="project" value="UniProtKB-UniRule"/>
</dbReference>
<evidence type="ECO:0000256" key="4">
    <source>
        <dbReference type="ARBA" id="ARBA00022980"/>
    </source>
</evidence>
<keyword evidence="2 7" id="KW-0699">rRNA-binding</keyword>
<comment type="similarity">
    <text evidence="1 7 8">Belongs to the universal ribosomal protein uL22 family.</text>
</comment>
<proteinExistence type="inferred from homology"/>
<dbReference type="PATRIC" id="fig|1618638.3.peg.864"/>
<dbReference type="AlphaFoldDB" id="A0A0G0JR30"/>
<accession>A0A0G0JR30</accession>
<dbReference type="GO" id="GO:0003735">
    <property type="term" value="F:structural constituent of ribosome"/>
    <property type="evidence" value="ECO:0007669"/>
    <property type="project" value="InterPro"/>
</dbReference>
<dbReference type="PANTHER" id="PTHR13501:SF8">
    <property type="entry name" value="LARGE RIBOSOMAL SUBUNIT PROTEIN UL22M"/>
    <property type="match status" value="1"/>
</dbReference>
<dbReference type="EMBL" id="LBUU01000007">
    <property type="protein sequence ID" value="KKQ70038.1"/>
    <property type="molecule type" value="Genomic_DNA"/>
</dbReference>
<dbReference type="SUPFAM" id="SSF54843">
    <property type="entry name" value="Ribosomal protein L22"/>
    <property type="match status" value="1"/>
</dbReference>
<keyword evidence="4 7" id="KW-0689">Ribosomal protein</keyword>
<keyword evidence="3 7" id="KW-0694">RNA-binding</keyword>
<comment type="function">
    <text evidence="7">The globular domain of the protein is located near the polypeptide exit tunnel on the outside of the subunit, while an extended beta-hairpin is found that lines the wall of the exit tunnel in the center of the 70S ribosome.</text>
</comment>
<evidence type="ECO:0000256" key="5">
    <source>
        <dbReference type="ARBA" id="ARBA00023274"/>
    </source>
</evidence>
<dbReference type="Pfam" id="PF00237">
    <property type="entry name" value="Ribosomal_L22"/>
    <property type="match status" value="1"/>
</dbReference>
<feature type="region of interest" description="Disordered" evidence="11">
    <location>
        <begin position="162"/>
        <end position="190"/>
    </location>
</feature>